<keyword evidence="3" id="KW-1185">Reference proteome</keyword>
<accession>A0A8E0ND16</accession>
<name>A0A8E0ND16_9CAUL</name>
<feature type="transmembrane region" description="Helical" evidence="1">
    <location>
        <begin position="46"/>
        <end position="64"/>
    </location>
</feature>
<keyword evidence="1" id="KW-0472">Membrane</keyword>
<dbReference type="Pfam" id="PF20556">
    <property type="entry name" value="DUF6768"/>
    <property type="match status" value="1"/>
</dbReference>
<sequence>MTQETDRLRAALEADDEAFLNSLEKERGLFAQIGETFRGPMRAMTIAANVVVLIATAVGLWAVWKMFDASSTRDLILWAAAAWAAWTMQIGIKQWIWSRVNTLSILREMKRMELRMAALEARLR</sequence>
<gene>
    <name evidence="2" type="ORF">MBEBAB_2400</name>
</gene>
<keyword evidence="1" id="KW-1133">Transmembrane helix</keyword>
<dbReference type="AlphaFoldDB" id="A0A8E0ND16"/>
<dbReference type="Proteomes" id="UP000016569">
    <property type="component" value="Unassembled WGS sequence"/>
</dbReference>
<dbReference type="EMBL" id="BATC01000055">
    <property type="protein sequence ID" value="GAD60150.1"/>
    <property type="molecule type" value="Genomic_DNA"/>
</dbReference>
<feature type="transmembrane region" description="Helical" evidence="1">
    <location>
        <begin position="76"/>
        <end position="97"/>
    </location>
</feature>
<evidence type="ECO:0000256" key="1">
    <source>
        <dbReference type="SAM" id="Phobius"/>
    </source>
</evidence>
<reference evidence="3" key="1">
    <citation type="journal article" date="2013" name="Genome Announc.">
        <title>Draft Genome Sequence of the Dimorphic Prosthecate Bacterium Brevundimonas abyssalis TAR-001T.</title>
        <authorList>
            <person name="Tsubouchi T."/>
            <person name="Nishi S."/>
            <person name="Usui K."/>
            <person name="Shimane Y."/>
            <person name="Takaki Y."/>
            <person name="Maruyama T."/>
            <person name="Hatada Y."/>
        </authorList>
    </citation>
    <scope>NUCLEOTIDE SEQUENCE [LARGE SCALE GENOMIC DNA]</scope>
    <source>
        <strain evidence="3">TAR-001</strain>
    </source>
</reference>
<protein>
    <submittedName>
        <fullName evidence="2">Uncharacterized protein</fullName>
    </submittedName>
</protein>
<keyword evidence="1" id="KW-0812">Transmembrane</keyword>
<dbReference type="RefSeq" id="WP_021698244.1">
    <property type="nucleotide sequence ID" value="NZ_BATC01000055.1"/>
</dbReference>
<dbReference type="OrthoDB" id="7629933at2"/>
<evidence type="ECO:0000313" key="3">
    <source>
        <dbReference type="Proteomes" id="UP000016569"/>
    </source>
</evidence>
<evidence type="ECO:0000313" key="2">
    <source>
        <dbReference type="EMBL" id="GAD60150.1"/>
    </source>
</evidence>
<dbReference type="InterPro" id="IPR046659">
    <property type="entry name" value="DUF6768"/>
</dbReference>
<proteinExistence type="predicted"/>
<comment type="caution">
    <text evidence="2">The sequence shown here is derived from an EMBL/GenBank/DDBJ whole genome shotgun (WGS) entry which is preliminary data.</text>
</comment>
<organism evidence="2 3">
    <name type="scientific">Brevundimonas abyssalis TAR-001</name>
    <dbReference type="NCBI Taxonomy" id="1391729"/>
    <lineage>
        <taxon>Bacteria</taxon>
        <taxon>Pseudomonadati</taxon>
        <taxon>Pseudomonadota</taxon>
        <taxon>Alphaproteobacteria</taxon>
        <taxon>Caulobacterales</taxon>
        <taxon>Caulobacteraceae</taxon>
        <taxon>Brevundimonas</taxon>
    </lineage>
</organism>